<dbReference type="EMBL" id="VFRQ01000007">
    <property type="protein sequence ID" value="TPE43322.1"/>
    <property type="molecule type" value="Genomic_DNA"/>
</dbReference>
<organism evidence="1 2">
    <name type="scientific">Pontibacter mangrovi</name>
    <dbReference type="NCBI Taxonomy" id="2589816"/>
    <lineage>
        <taxon>Bacteria</taxon>
        <taxon>Pseudomonadati</taxon>
        <taxon>Bacteroidota</taxon>
        <taxon>Cytophagia</taxon>
        <taxon>Cytophagales</taxon>
        <taxon>Hymenobacteraceae</taxon>
        <taxon>Pontibacter</taxon>
    </lineage>
</organism>
<gene>
    <name evidence="1" type="ORF">FJM65_14525</name>
</gene>
<evidence type="ECO:0000313" key="2">
    <source>
        <dbReference type="Proteomes" id="UP000316727"/>
    </source>
</evidence>
<protein>
    <submittedName>
        <fullName evidence="1">Uncharacterized protein</fullName>
    </submittedName>
</protein>
<dbReference type="AlphaFoldDB" id="A0A501W3I3"/>
<reference evidence="1 2" key="1">
    <citation type="submission" date="2019-06" db="EMBL/GenBank/DDBJ databases">
        <title>A novel bacterium of genus Pontibacter, isolated from marine sediment.</title>
        <authorList>
            <person name="Huang H."/>
            <person name="Mo K."/>
            <person name="Hu Y."/>
        </authorList>
    </citation>
    <scope>NUCLEOTIDE SEQUENCE [LARGE SCALE GENOMIC DNA]</scope>
    <source>
        <strain evidence="1 2">HB172049</strain>
    </source>
</reference>
<comment type="caution">
    <text evidence="1">The sequence shown here is derived from an EMBL/GenBank/DDBJ whole genome shotgun (WGS) entry which is preliminary data.</text>
</comment>
<evidence type="ECO:0000313" key="1">
    <source>
        <dbReference type="EMBL" id="TPE43322.1"/>
    </source>
</evidence>
<name>A0A501W3I3_9BACT</name>
<sequence length="323" mass="37135">MKHLKRFLTRLQTFAPRITHRKVRQGHPAGTREVQAYDIRHEANYDEASAFESELRLLSELAVLDLIPLDSLQLRLAHELLQTVEERFKIFWVNYHNYSYDHHWQDPPSGYLFMVSLDKLFVVQNLRPLHEHVLIEETFVEDLSESVRLRESLLATLLQRVKGLVSPVQAQATNTVAPLSGEPVHSVPRFVEGMAEEFFYILKGYFSPLDQEQLLPLLRENAPPASTLVFHGKSNQLADAFKQLYEANLIVGCLKADLEAWISRHFAYVFRKQQRTLPPSYLAAIISSNAKPCQSPILDVRKQPGGTYAVFPVLRTQKNYNCQ</sequence>
<proteinExistence type="predicted"/>
<keyword evidence="2" id="KW-1185">Reference proteome</keyword>
<dbReference type="OrthoDB" id="651679at2"/>
<dbReference type="RefSeq" id="WP_140622268.1">
    <property type="nucleotide sequence ID" value="NZ_VFRQ01000007.1"/>
</dbReference>
<accession>A0A501W3I3</accession>
<dbReference type="Proteomes" id="UP000316727">
    <property type="component" value="Unassembled WGS sequence"/>
</dbReference>